<dbReference type="Proteomes" id="UP001497457">
    <property type="component" value="Chromosome 28b"/>
</dbReference>
<dbReference type="PANTHER" id="PTHR15430">
    <property type="entry name" value="GLOMULIN"/>
    <property type="match status" value="1"/>
</dbReference>
<protein>
    <recommendedName>
        <fullName evidence="3">Aberrant root formation protein 4</fullName>
    </recommendedName>
</protein>
<gene>
    <name evidence="1" type="ORF">URODEC1_LOCUS70066</name>
</gene>
<accession>A0ABC9C071</accession>
<name>A0ABC9C071_9POAL</name>
<dbReference type="InterPro" id="IPR019516">
    <property type="entry name" value="Glomulin/ALF4"/>
</dbReference>
<proteinExistence type="predicted"/>
<evidence type="ECO:0000313" key="2">
    <source>
        <dbReference type="Proteomes" id="UP001497457"/>
    </source>
</evidence>
<evidence type="ECO:0008006" key="3">
    <source>
        <dbReference type="Google" id="ProtNLM"/>
    </source>
</evidence>
<dbReference type="AlphaFoldDB" id="A0ABC9C071"/>
<evidence type="ECO:0000313" key="1">
    <source>
        <dbReference type="EMBL" id="CAL5010578.1"/>
    </source>
</evidence>
<dbReference type="PANTHER" id="PTHR15430:SF1">
    <property type="entry name" value="GLOMULIN"/>
    <property type="match status" value="1"/>
</dbReference>
<dbReference type="EMBL" id="OZ075138">
    <property type="protein sequence ID" value="CAL5010578.1"/>
    <property type="molecule type" value="Genomic_DNA"/>
</dbReference>
<organism evidence="1 2">
    <name type="scientific">Urochloa decumbens</name>
    <dbReference type="NCBI Taxonomy" id="240449"/>
    <lineage>
        <taxon>Eukaryota</taxon>
        <taxon>Viridiplantae</taxon>
        <taxon>Streptophyta</taxon>
        <taxon>Embryophyta</taxon>
        <taxon>Tracheophyta</taxon>
        <taxon>Spermatophyta</taxon>
        <taxon>Magnoliopsida</taxon>
        <taxon>Liliopsida</taxon>
        <taxon>Poales</taxon>
        <taxon>Poaceae</taxon>
        <taxon>PACMAD clade</taxon>
        <taxon>Panicoideae</taxon>
        <taxon>Panicodae</taxon>
        <taxon>Paniceae</taxon>
        <taxon>Melinidinae</taxon>
        <taxon>Urochloa</taxon>
    </lineage>
</organism>
<reference evidence="1" key="1">
    <citation type="submission" date="2024-10" db="EMBL/GenBank/DDBJ databases">
        <authorList>
            <person name="Ryan C."/>
        </authorList>
    </citation>
    <scope>NUCLEOTIDE SEQUENCE [LARGE SCALE GENOMIC DNA]</scope>
</reference>
<sequence>MAAGDPSAAATSDVPATFSSAASYPDRLSEALVALSQACDSGVSNASEAASFTVSDVLDSVAAIMSAEADDGSDDSTAARVSEQLLREVHEFLSRPLANQALDAPMELPNCSSSFVLLLNALAEVLTKIQRRHIEQVKVVLPAVLKVMRATVSECDEEHGKSVVDLFNAAHGIGNAIQEMCTAMVNKNKEGMCAILGLYSLQNIVLASRSRQQDILCACGSVVLQHFRFLKFSGFTYVGLLTGSDVTAATDKLSKEDDADFLEGVSFAMDGAMLTVVWAYMYDDMSKYAGEELELALKEVQGNHMMKWEAINMLKYVLSSICYPWIIKSHSINLLLSLAGENHVQETNNHVDFTSYAPRIFATLKAIESVMMAAPKALMRKKAFAALKKASTLNSFFLSHVIILDCNSLRPSEGGNFESRQAENDRVESDGFQVHGELPPWASHALELVELILRHPHGGPPCLPDHGDQVISALNLLRFILIIDSRGPRSGKLFQKETLHKVHSEWLIPLRPIVAGIQSENKRDDSEIANQIVCSLNPVQLVLYRCIELVEEKLKGC</sequence>
<keyword evidence="2" id="KW-1185">Reference proteome</keyword>